<keyword evidence="4" id="KW-1185">Reference proteome</keyword>
<evidence type="ECO:0000313" key="3">
    <source>
        <dbReference type="EMBL" id="CAH2062276.1"/>
    </source>
</evidence>
<dbReference type="InterPro" id="IPR036249">
    <property type="entry name" value="Thioredoxin-like_sf"/>
</dbReference>
<sequence>MPLILNKLDASPPARACLMLLEILGLDVDLRDVHLWSGAHRTPEYLTKNLTHTVPLLEDGEFYLSDSHAINTYLVTKYGGVLKDQLYPDDAQKRAAVDSRLFLDASSVFVRFQTAMRDVVYNGATGISDEHVNAFDEAYGYLDAYLQRGAYLAGDQLTLADVSAVATVAAMSGLVPVDAKHNRLNEWFAKLTKNEWYQKSAPGNAQLISFIQQMIKRNSRTP</sequence>
<reference evidence="3" key="1">
    <citation type="submission" date="2022-03" db="EMBL/GenBank/DDBJ databases">
        <authorList>
            <person name="Martin H S."/>
        </authorList>
    </citation>
    <scope>NUCLEOTIDE SEQUENCE</scope>
</reference>
<evidence type="ECO:0000313" key="4">
    <source>
        <dbReference type="Proteomes" id="UP000837857"/>
    </source>
</evidence>
<protein>
    <recommendedName>
        <fullName evidence="5">Glutathione S-transferase</fullName>
    </recommendedName>
</protein>
<feature type="domain" description="GST C-terminal" evidence="2">
    <location>
        <begin position="90"/>
        <end position="222"/>
    </location>
</feature>
<dbReference type="SUPFAM" id="SSF47616">
    <property type="entry name" value="GST C-terminal domain-like"/>
    <property type="match status" value="1"/>
</dbReference>
<dbReference type="Pfam" id="PF13410">
    <property type="entry name" value="GST_C_2"/>
    <property type="match status" value="1"/>
</dbReference>
<dbReference type="PROSITE" id="PS50405">
    <property type="entry name" value="GST_CTER"/>
    <property type="match status" value="1"/>
</dbReference>
<dbReference type="InterPro" id="IPR036282">
    <property type="entry name" value="Glutathione-S-Trfase_C_sf"/>
</dbReference>
<dbReference type="InterPro" id="IPR010987">
    <property type="entry name" value="Glutathione-S-Trfase_C-like"/>
</dbReference>
<dbReference type="PANTHER" id="PTHR43969:SF4">
    <property type="entry name" value="FI01423P-RELATED"/>
    <property type="match status" value="1"/>
</dbReference>
<evidence type="ECO:0000259" key="2">
    <source>
        <dbReference type="PROSITE" id="PS50405"/>
    </source>
</evidence>
<dbReference type="Gene3D" id="1.20.1050.10">
    <property type="match status" value="1"/>
</dbReference>
<evidence type="ECO:0000259" key="1">
    <source>
        <dbReference type="PROSITE" id="PS50404"/>
    </source>
</evidence>
<dbReference type="Gene3D" id="3.40.30.10">
    <property type="entry name" value="Glutaredoxin"/>
    <property type="match status" value="1"/>
</dbReference>
<accession>A0ABN8ISC5</accession>
<dbReference type="InterPro" id="IPR040079">
    <property type="entry name" value="Glutathione_S-Trfase"/>
</dbReference>
<dbReference type="Pfam" id="PF13417">
    <property type="entry name" value="GST_N_3"/>
    <property type="match status" value="1"/>
</dbReference>
<dbReference type="Proteomes" id="UP000837857">
    <property type="component" value="Chromosome 29"/>
</dbReference>
<dbReference type="SUPFAM" id="SSF52833">
    <property type="entry name" value="Thioredoxin-like"/>
    <property type="match status" value="1"/>
</dbReference>
<dbReference type="SFLD" id="SFLDS00019">
    <property type="entry name" value="Glutathione_Transferase_(cytos"/>
    <property type="match status" value="1"/>
</dbReference>
<dbReference type="CDD" id="cd03177">
    <property type="entry name" value="GST_C_Delta_Epsilon"/>
    <property type="match status" value="1"/>
</dbReference>
<organism evidence="3 4">
    <name type="scientific">Iphiclides podalirius</name>
    <name type="common">scarce swallowtail</name>
    <dbReference type="NCBI Taxonomy" id="110791"/>
    <lineage>
        <taxon>Eukaryota</taxon>
        <taxon>Metazoa</taxon>
        <taxon>Ecdysozoa</taxon>
        <taxon>Arthropoda</taxon>
        <taxon>Hexapoda</taxon>
        <taxon>Insecta</taxon>
        <taxon>Pterygota</taxon>
        <taxon>Neoptera</taxon>
        <taxon>Endopterygota</taxon>
        <taxon>Lepidoptera</taxon>
        <taxon>Glossata</taxon>
        <taxon>Ditrysia</taxon>
        <taxon>Papilionoidea</taxon>
        <taxon>Papilionidae</taxon>
        <taxon>Papilioninae</taxon>
        <taxon>Iphiclides</taxon>
    </lineage>
</organism>
<dbReference type="SFLD" id="SFLDG00358">
    <property type="entry name" value="Main_(cytGST)"/>
    <property type="match status" value="1"/>
</dbReference>
<proteinExistence type="predicted"/>
<feature type="non-terminal residue" evidence="3">
    <location>
        <position position="222"/>
    </location>
</feature>
<gene>
    <name evidence="3" type="ORF">IPOD504_LOCUS11837</name>
</gene>
<name>A0ABN8ISC5_9NEOP</name>
<dbReference type="PANTHER" id="PTHR43969">
    <property type="entry name" value="GLUTATHIONE S TRANSFERASE D10, ISOFORM A-RELATED"/>
    <property type="match status" value="1"/>
</dbReference>
<evidence type="ECO:0008006" key="5">
    <source>
        <dbReference type="Google" id="ProtNLM"/>
    </source>
</evidence>
<dbReference type="EMBL" id="OW152841">
    <property type="protein sequence ID" value="CAH2062276.1"/>
    <property type="molecule type" value="Genomic_DNA"/>
</dbReference>
<dbReference type="InterPro" id="IPR004045">
    <property type="entry name" value="Glutathione_S-Trfase_N"/>
</dbReference>
<dbReference type="PROSITE" id="PS50404">
    <property type="entry name" value="GST_NTER"/>
    <property type="match status" value="1"/>
</dbReference>
<feature type="domain" description="GST N-terminal" evidence="1">
    <location>
        <begin position="1"/>
        <end position="82"/>
    </location>
</feature>